<sequence>MIELINRSGLRVISADINSGINGENGLGPVAVRSDLTVSIGSLKPGHFLGRAKDVMKQVVNADIGIPPVGHSLSLMEEEDVKALLPRRDHFSNKGTYGTVVLIGGSLPYSGAIRLAATANAAMRSGAGIARIAAPRSLCPVVASSILESTLCPMEDREGSMLFSEESLARAVSGTRVAAFGMGAGDTEETRKMVDWLLQNYEGILILDADGLNALAAIGPDRLQSAVCRVVLTPHPGEFARLNCCTVRDVLEAPAAMAEDFARKQGVIILLKGSATLITDGENTRLTDRGCPGMATAGSGDVLSGILAALCAWLPSNLLQATAAAAWINGRAGELAQEKSSDISMTAGDTARALPEVFRLLRDQR</sequence>
<dbReference type="InterPro" id="IPR000631">
    <property type="entry name" value="CARKD"/>
</dbReference>
<evidence type="ECO:0000256" key="11">
    <source>
        <dbReference type="ARBA" id="ARBA00049209"/>
    </source>
</evidence>
<evidence type="ECO:0000256" key="12">
    <source>
        <dbReference type="HAMAP-Rule" id="MF_01965"/>
    </source>
</evidence>
<dbReference type="GO" id="GO:0046496">
    <property type="term" value="P:nicotinamide nucleotide metabolic process"/>
    <property type="evidence" value="ECO:0007669"/>
    <property type="project" value="UniProtKB-UniRule"/>
</dbReference>
<keyword evidence="15" id="KW-0808">Transferase</keyword>
<dbReference type="SUPFAM" id="SSF64153">
    <property type="entry name" value="YjeF N-terminal domain-like"/>
    <property type="match status" value="1"/>
</dbReference>
<dbReference type="NCBIfam" id="TIGR00196">
    <property type="entry name" value="yjeF_cterm"/>
    <property type="match status" value="1"/>
</dbReference>
<dbReference type="InterPro" id="IPR004443">
    <property type="entry name" value="YjeF_N_dom"/>
</dbReference>
<dbReference type="Gene3D" id="3.40.1190.20">
    <property type="match status" value="1"/>
</dbReference>
<dbReference type="GO" id="GO:0005524">
    <property type="term" value="F:ATP binding"/>
    <property type="evidence" value="ECO:0007669"/>
    <property type="project" value="UniProtKB-KW"/>
</dbReference>
<feature type="binding site" evidence="12">
    <location>
        <position position="112"/>
    </location>
    <ligand>
        <name>(6S)-NADPHX</name>
        <dbReference type="ChEBI" id="CHEBI:64076"/>
    </ligand>
</feature>
<dbReference type="Pfam" id="PF01256">
    <property type="entry name" value="Carb_kinase"/>
    <property type="match status" value="1"/>
</dbReference>
<feature type="binding site" evidence="12">
    <location>
        <position position="300"/>
    </location>
    <ligand>
        <name>AMP</name>
        <dbReference type="ChEBI" id="CHEBI:456215"/>
    </ligand>
</feature>
<dbReference type="EC" id="4.2.1.136" evidence="12"/>
<protein>
    <recommendedName>
        <fullName evidence="12">ADP-dependent (S)-NAD(P)H-hydrate dehydratase</fullName>
        <ecNumber evidence="12">4.2.1.136</ecNumber>
    </recommendedName>
    <alternativeName>
        <fullName evidence="12">ADP-dependent NAD(P)HX dehydratase</fullName>
    </alternativeName>
</protein>
<proteinExistence type="inferred from homology"/>
<name>W0FSE4_9BACT</name>
<keyword evidence="6 12" id="KW-0521">NADP</keyword>
<dbReference type="AlphaFoldDB" id="W0FSE4"/>
<dbReference type="PROSITE" id="PS01050">
    <property type="entry name" value="YJEF_C_2"/>
    <property type="match status" value="1"/>
</dbReference>
<keyword evidence="7 12" id="KW-0520">NAD</keyword>
<evidence type="ECO:0000256" key="2">
    <source>
        <dbReference type="ARBA" id="ARBA00006001"/>
    </source>
</evidence>
<dbReference type="GO" id="GO:0016301">
    <property type="term" value="F:kinase activity"/>
    <property type="evidence" value="ECO:0007669"/>
    <property type="project" value="UniProtKB-KW"/>
</dbReference>
<dbReference type="PROSITE" id="PS51385">
    <property type="entry name" value="YJEF_N"/>
    <property type="match status" value="1"/>
</dbReference>
<evidence type="ECO:0000256" key="10">
    <source>
        <dbReference type="ARBA" id="ARBA00048238"/>
    </source>
</evidence>
<keyword evidence="4 12" id="KW-0547">Nucleotide-binding</keyword>
<comment type="catalytic activity">
    <reaction evidence="10 12">
        <text>(6S)-NADHX + ADP = AMP + phosphate + NADH + H(+)</text>
        <dbReference type="Rhea" id="RHEA:32223"/>
        <dbReference type="ChEBI" id="CHEBI:15378"/>
        <dbReference type="ChEBI" id="CHEBI:43474"/>
        <dbReference type="ChEBI" id="CHEBI:57945"/>
        <dbReference type="ChEBI" id="CHEBI:64074"/>
        <dbReference type="ChEBI" id="CHEBI:456215"/>
        <dbReference type="ChEBI" id="CHEBI:456216"/>
        <dbReference type="EC" id="4.2.1.136"/>
    </reaction>
</comment>
<feature type="domain" description="YjeF C-terminal" evidence="13">
    <location>
        <begin position="77"/>
        <end position="361"/>
    </location>
</feature>
<dbReference type="PANTHER" id="PTHR12592:SF0">
    <property type="entry name" value="ATP-DEPENDENT (S)-NAD(P)H-HYDRATE DEHYDRATASE"/>
    <property type="match status" value="1"/>
</dbReference>
<gene>
    <name evidence="12" type="primary">nnrD</name>
</gene>
<dbReference type="CDD" id="cd01171">
    <property type="entry name" value="YXKO-related"/>
    <property type="match status" value="1"/>
</dbReference>
<evidence type="ECO:0000256" key="4">
    <source>
        <dbReference type="ARBA" id="ARBA00022741"/>
    </source>
</evidence>
<evidence type="ECO:0000259" key="13">
    <source>
        <dbReference type="PROSITE" id="PS51383"/>
    </source>
</evidence>
<comment type="function">
    <text evidence="12">Catalyzes the dehydration of the S-form of NAD(P)HX at the expense of ADP, which is converted to AMP. Together with NAD(P)HX epimerase, which catalyzes the epimerization of the S- and R-forms, the enzyme allows the repair of both epimers of NAD(P)HX, a damaged form of NAD(P)H that is a result of enzymatic or heat-dependent hydration.</text>
</comment>
<keyword evidence="15" id="KW-0418">Kinase</keyword>
<reference evidence="15" key="1">
    <citation type="journal article" date="2013" name="PLoS ONE">
        <title>Metagenomic insights into the carbohydrate-active enzymes carried by the microorganisms adhering to solid digesta in the rumen of cows.</title>
        <authorList>
            <person name="Wang L."/>
            <person name="Hatem A."/>
            <person name="Catalyurek U.V."/>
            <person name="Morrison M."/>
            <person name="Yu Z."/>
        </authorList>
    </citation>
    <scope>NUCLEOTIDE SEQUENCE</scope>
</reference>
<comment type="similarity">
    <text evidence="2">In the N-terminal section; belongs to the NnrE/AIBP family.</text>
</comment>
<evidence type="ECO:0000256" key="8">
    <source>
        <dbReference type="ARBA" id="ARBA00023239"/>
    </source>
</evidence>
<comment type="subunit">
    <text evidence="12">Homotetramer.</text>
</comment>
<evidence type="ECO:0000313" key="15">
    <source>
        <dbReference type="EMBL" id="AHF25822.1"/>
    </source>
</evidence>
<feature type="domain" description="YjeF N-terminal" evidence="14">
    <location>
        <begin position="1"/>
        <end position="72"/>
    </location>
</feature>
<evidence type="ECO:0000256" key="5">
    <source>
        <dbReference type="ARBA" id="ARBA00022840"/>
    </source>
</evidence>
<keyword evidence="8 12" id="KW-0456">Lyase</keyword>
<evidence type="ECO:0000256" key="3">
    <source>
        <dbReference type="ARBA" id="ARBA00009524"/>
    </source>
</evidence>
<feature type="binding site" evidence="12">
    <location>
        <begin position="272"/>
        <end position="276"/>
    </location>
    <ligand>
        <name>AMP</name>
        <dbReference type="ChEBI" id="CHEBI:456215"/>
    </ligand>
</feature>
<dbReference type="HAMAP" id="MF_01965">
    <property type="entry name" value="NADHX_dehydratase"/>
    <property type="match status" value="1"/>
</dbReference>
<feature type="binding site" evidence="12">
    <location>
        <position position="183"/>
    </location>
    <ligand>
        <name>(6S)-NADPHX</name>
        <dbReference type="ChEBI" id="CHEBI:64076"/>
    </ligand>
</feature>
<keyword evidence="5 12" id="KW-0067">ATP-binding</keyword>
<dbReference type="PROSITE" id="PS51383">
    <property type="entry name" value="YJEF_C_3"/>
    <property type="match status" value="1"/>
</dbReference>
<dbReference type="GO" id="GO:0052856">
    <property type="term" value="F:NAD(P)HX epimerase activity"/>
    <property type="evidence" value="ECO:0007669"/>
    <property type="project" value="TreeGrafter"/>
</dbReference>
<dbReference type="InterPro" id="IPR029056">
    <property type="entry name" value="Ribokinase-like"/>
</dbReference>
<dbReference type="InterPro" id="IPR017953">
    <property type="entry name" value="Carbohydrate_kinase_pred_CS"/>
</dbReference>
<comment type="similarity">
    <text evidence="12">Belongs to the NnrD/CARKD family.</text>
</comment>
<feature type="binding site" evidence="12">
    <location>
        <position position="301"/>
    </location>
    <ligand>
        <name>(6S)-NADPHX</name>
        <dbReference type="ChEBI" id="CHEBI:64076"/>
    </ligand>
</feature>
<dbReference type="Gene3D" id="3.40.50.10260">
    <property type="entry name" value="YjeF N-terminal domain"/>
    <property type="match status" value="1"/>
</dbReference>
<organism evidence="15">
    <name type="scientific">uncultured bacterium Contigcl_1149</name>
    <dbReference type="NCBI Taxonomy" id="1393644"/>
    <lineage>
        <taxon>Bacteria</taxon>
        <taxon>environmental samples</taxon>
    </lineage>
</organism>
<comment type="cofactor">
    <cofactor evidence="1">
        <name>K(+)</name>
        <dbReference type="ChEBI" id="CHEBI:29103"/>
    </cofactor>
</comment>
<evidence type="ECO:0000256" key="9">
    <source>
        <dbReference type="ARBA" id="ARBA00025153"/>
    </source>
</evidence>
<feature type="binding site" evidence="12">
    <location>
        <position position="235"/>
    </location>
    <ligand>
        <name>(6S)-NADPHX</name>
        <dbReference type="ChEBI" id="CHEBI:64076"/>
    </ligand>
</feature>
<evidence type="ECO:0000256" key="6">
    <source>
        <dbReference type="ARBA" id="ARBA00022857"/>
    </source>
</evidence>
<accession>W0FSE4</accession>
<dbReference type="EMBL" id="KC246854">
    <property type="protein sequence ID" value="AHF25822.1"/>
    <property type="molecule type" value="Genomic_DNA"/>
</dbReference>
<comment type="catalytic activity">
    <reaction evidence="11 12">
        <text>(6S)-NADPHX + ADP = AMP + phosphate + NADPH + H(+)</text>
        <dbReference type="Rhea" id="RHEA:32235"/>
        <dbReference type="ChEBI" id="CHEBI:15378"/>
        <dbReference type="ChEBI" id="CHEBI:43474"/>
        <dbReference type="ChEBI" id="CHEBI:57783"/>
        <dbReference type="ChEBI" id="CHEBI:64076"/>
        <dbReference type="ChEBI" id="CHEBI:456215"/>
        <dbReference type="ChEBI" id="CHEBI:456216"/>
        <dbReference type="EC" id="4.2.1.136"/>
    </reaction>
</comment>
<comment type="function">
    <text evidence="9">Bifunctional enzyme that catalyzes the epimerization of the S- and R-forms of NAD(P)HX and the dehydration of the S-form of NAD(P)HX at the expense of ADP, which is converted to AMP. This allows the repair of both epimers of NAD(P)HX, a damaged form of NAD(P)H that is a result of enzymatic or heat-dependent hydration.</text>
</comment>
<dbReference type="PANTHER" id="PTHR12592">
    <property type="entry name" value="ATP-DEPENDENT (S)-NAD(P)H-HYDRATE DEHYDRATASE FAMILY MEMBER"/>
    <property type="match status" value="1"/>
</dbReference>
<comment type="similarity">
    <text evidence="3">In the C-terminal section; belongs to the NnrD/CARKD family.</text>
</comment>
<comment type="cofactor">
    <cofactor evidence="12">
        <name>Mg(2+)</name>
        <dbReference type="ChEBI" id="CHEBI:18420"/>
    </cofactor>
</comment>
<evidence type="ECO:0000256" key="1">
    <source>
        <dbReference type="ARBA" id="ARBA00001958"/>
    </source>
</evidence>
<dbReference type="GO" id="GO:0052855">
    <property type="term" value="F:ADP-dependent NAD(P)H-hydrate dehydratase activity"/>
    <property type="evidence" value="ECO:0007669"/>
    <property type="project" value="UniProtKB-UniRule"/>
</dbReference>
<dbReference type="SUPFAM" id="SSF53613">
    <property type="entry name" value="Ribokinase-like"/>
    <property type="match status" value="1"/>
</dbReference>
<evidence type="ECO:0000259" key="14">
    <source>
        <dbReference type="PROSITE" id="PS51385"/>
    </source>
</evidence>
<dbReference type="GO" id="GO:0110051">
    <property type="term" value="P:metabolite repair"/>
    <property type="evidence" value="ECO:0007669"/>
    <property type="project" value="TreeGrafter"/>
</dbReference>
<dbReference type="InterPro" id="IPR036652">
    <property type="entry name" value="YjeF_N_dom_sf"/>
</dbReference>
<evidence type="ECO:0000256" key="7">
    <source>
        <dbReference type="ARBA" id="ARBA00023027"/>
    </source>
</evidence>